<keyword evidence="2" id="KW-1185">Reference proteome</keyword>
<name>A0A6B0RWQ0_9CETA</name>
<organism evidence="1 2">
    <name type="scientific">Bos mutus</name>
    <name type="common">wild yak</name>
    <dbReference type="NCBI Taxonomy" id="72004"/>
    <lineage>
        <taxon>Eukaryota</taxon>
        <taxon>Metazoa</taxon>
        <taxon>Chordata</taxon>
        <taxon>Craniata</taxon>
        <taxon>Vertebrata</taxon>
        <taxon>Euteleostomi</taxon>
        <taxon>Mammalia</taxon>
        <taxon>Eutheria</taxon>
        <taxon>Laurasiatheria</taxon>
        <taxon>Artiodactyla</taxon>
        <taxon>Ruminantia</taxon>
        <taxon>Pecora</taxon>
        <taxon>Bovidae</taxon>
        <taxon>Bovinae</taxon>
        <taxon>Bos</taxon>
    </lineage>
</organism>
<dbReference type="EMBL" id="VBQZ03000115">
    <property type="protein sequence ID" value="MXQ94548.1"/>
    <property type="molecule type" value="Genomic_DNA"/>
</dbReference>
<evidence type="ECO:0000313" key="1">
    <source>
        <dbReference type="EMBL" id="MXQ94548.1"/>
    </source>
</evidence>
<proteinExistence type="predicted"/>
<dbReference type="Proteomes" id="UP000322234">
    <property type="component" value="Unassembled WGS sequence"/>
</dbReference>
<dbReference type="AlphaFoldDB" id="A0A6B0RWQ0"/>
<evidence type="ECO:0000313" key="2">
    <source>
        <dbReference type="Proteomes" id="UP000322234"/>
    </source>
</evidence>
<reference evidence="1" key="1">
    <citation type="submission" date="2019-10" db="EMBL/GenBank/DDBJ databases">
        <title>The sequence and de novo assembly of the wild yak genome.</title>
        <authorList>
            <person name="Liu Y."/>
        </authorList>
    </citation>
    <scope>NUCLEOTIDE SEQUENCE [LARGE SCALE GENOMIC DNA]</scope>
    <source>
        <strain evidence="1">WY2019</strain>
    </source>
</reference>
<gene>
    <name evidence="1" type="ORF">E5288_WYG003453</name>
</gene>
<accession>A0A6B0RWQ0</accession>
<comment type="caution">
    <text evidence="1">The sequence shown here is derived from an EMBL/GenBank/DDBJ whole genome shotgun (WGS) entry which is preliminary data.</text>
</comment>
<sequence>MDSPALLSPWLQHPAKASGCCCAPDLQPLGPPLDPGNPMHPGPCLQSLEGIAAGDLYGAPLIPPNVSETLTAFPRDAARTCRAPINLGDNDSY</sequence>
<protein>
    <submittedName>
        <fullName evidence="1">Uncharacterized protein</fullName>
    </submittedName>
</protein>